<dbReference type="SUPFAM" id="SSF111126">
    <property type="entry name" value="Ligand-binding domain in the NO signalling and Golgi transport"/>
    <property type="match status" value="1"/>
</dbReference>
<dbReference type="Gene3D" id="3.30.1380.20">
    <property type="entry name" value="Trafficking protein particle complex subunit 3"/>
    <property type="match status" value="1"/>
</dbReference>
<keyword evidence="6" id="KW-0931">ER-Golgi transport</keyword>
<dbReference type="OMA" id="VCLLNEY"/>
<keyword evidence="9" id="KW-1185">Reference proteome</keyword>
<dbReference type="GO" id="GO:0006888">
    <property type="term" value="P:endoplasmic reticulum to Golgi vesicle-mediated transport"/>
    <property type="evidence" value="ECO:0007669"/>
    <property type="project" value="TreeGrafter"/>
</dbReference>
<gene>
    <name evidence="8" type="ORF">EDI_062980</name>
</gene>
<dbReference type="eggNOG" id="KOG3315">
    <property type="taxonomic scope" value="Eukaryota"/>
</dbReference>
<dbReference type="GO" id="GO:1990071">
    <property type="term" value="C:TRAPPII protein complex"/>
    <property type="evidence" value="ECO:0007669"/>
    <property type="project" value="TreeGrafter"/>
</dbReference>
<dbReference type="VEuPathDB" id="AmoebaDB:EDI_062980"/>
<reference evidence="9" key="1">
    <citation type="submission" date="2007-12" db="EMBL/GenBank/DDBJ databases">
        <title>Annotation of Entamoeba dispar SAW760.</title>
        <authorList>
            <person name="Lorenzi H."/>
            <person name="Inman J."/>
            <person name="Schobel S."/>
            <person name="Amedeo P."/>
            <person name="Caler E."/>
        </authorList>
    </citation>
    <scope>NUCLEOTIDE SEQUENCE [LARGE SCALE GENOMIC DNA]</scope>
    <source>
        <strain evidence="9">ATCC PRA-260 / SAW760</strain>
    </source>
</reference>
<evidence type="ECO:0000256" key="4">
    <source>
        <dbReference type="ARBA" id="ARBA00022448"/>
    </source>
</evidence>
<dbReference type="GeneID" id="5885353"/>
<dbReference type="Proteomes" id="UP000008076">
    <property type="component" value="Unassembled WGS sequence"/>
</dbReference>
<dbReference type="GO" id="GO:0005783">
    <property type="term" value="C:endoplasmic reticulum"/>
    <property type="evidence" value="ECO:0007669"/>
    <property type="project" value="UniProtKB-SubCell"/>
</dbReference>
<dbReference type="InterPro" id="IPR007194">
    <property type="entry name" value="TRAPP_component"/>
</dbReference>
<name>B0EPY8_ENTDS</name>
<protein>
    <submittedName>
        <fullName evidence="8">Transport protein particle subunit trs31, putative</fullName>
    </submittedName>
</protein>
<keyword evidence="5" id="KW-0256">Endoplasmic reticulum</keyword>
<dbReference type="AlphaFoldDB" id="B0EPY8"/>
<keyword evidence="7" id="KW-0333">Golgi apparatus</keyword>
<dbReference type="KEGG" id="edi:EDI_062980"/>
<evidence type="ECO:0000256" key="6">
    <source>
        <dbReference type="ARBA" id="ARBA00022892"/>
    </source>
</evidence>
<evidence type="ECO:0000313" key="9">
    <source>
        <dbReference type="Proteomes" id="UP000008076"/>
    </source>
</evidence>
<dbReference type="EMBL" id="DS550311">
    <property type="protein sequence ID" value="EDR23400.1"/>
    <property type="molecule type" value="Genomic_DNA"/>
</dbReference>
<dbReference type="OrthoDB" id="10254842at2759"/>
<dbReference type="RefSeq" id="XP_001740190.1">
    <property type="nucleotide sequence ID" value="XM_001740138.1"/>
</dbReference>
<dbReference type="Pfam" id="PF04051">
    <property type="entry name" value="TRAPP"/>
    <property type="match status" value="1"/>
</dbReference>
<dbReference type="InterPro" id="IPR024096">
    <property type="entry name" value="NO_sig/Golgi_transp_ligand-bd"/>
</dbReference>
<dbReference type="PANTHER" id="PTHR20902:SF0">
    <property type="entry name" value="TRAFFICKING PROTEIN PARTICLE COMPLEX SUBUNIT 5"/>
    <property type="match status" value="1"/>
</dbReference>
<evidence type="ECO:0000313" key="8">
    <source>
        <dbReference type="EMBL" id="EDR23400.1"/>
    </source>
</evidence>
<evidence type="ECO:0000256" key="7">
    <source>
        <dbReference type="ARBA" id="ARBA00023034"/>
    </source>
</evidence>
<comment type="subcellular location">
    <subcellularLocation>
        <location evidence="1">Endoplasmic reticulum</location>
    </subcellularLocation>
    <subcellularLocation>
        <location evidence="2">Golgi apparatus</location>
    </subcellularLocation>
</comment>
<dbReference type="InterPro" id="IPR016696">
    <property type="entry name" value="TRAPP-I_su5"/>
</dbReference>
<evidence type="ECO:0000256" key="5">
    <source>
        <dbReference type="ARBA" id="ARBA00022824"/>
    </source>
</evidence>
<proteinExistence type="inferred from homology"/>
<sequence length="172" mass="19890">MSKQKQFTEKGIPKGTTQVSLSGFSFLFAEYVRRQFRKDNKQTITEFHEKLFDLGFNIGMRMLEVINIRERENERDINMDNIVGFIAKDMWRVMFGYGVDVGRVKGKTNEFLITDKNLIITEFMSYGNEKNIYCVAYVAGMAQACIDGADFKGNVNYGEDEDGPYLHIIFQQ</sequence>
<comment type="similarity">
    <text evidence="3">Belongs to the TRAPP small subunits family. BET3 subfamily.</text>
</comment>
<evidence type="ECO:0000256" key="2">
    <source>
        <dbReference type="ARBA" id="ARBA00004555"/>
    </source>
</evidence>
<evidence type="ECO:0000256" key="3">
    <source>
        <dbReference type="ARBA" id="ARBA00006218"/>
    </source>
</evidence>
<accession>B0EPY8</accession>
<dbReference type="GO" id="GO:1990070">
    <property type="term" value="C:TRAPPI protein complex"/>
    <property type="evidence" value="ECO:0007669"/>
    <property type="project" value="TreeGrafter"/>
</dbReference>
<organism evidence="9">
    <name type="scientific">Entamoeba dispar (strain ATCC PRA-260 / SAW760)</name>
    <dbReference type="NCBI Taxonomy" id="370354"/>
    <lineage>
        <taxon>Eukaryota</taxon>
        <taxon>Amoebozoa</taxon>
        <taxon>Evosea</taxon>
        <taxon>Archamoebae</taxon>
        <taxon>Mastigamoebida</taxon>
        <taxon>Entamoebidae</taxon>
        <taxon>Entamoeba</taxon>
    </lineage>
</organism>
<keyword evidence="4" id="KW-0813">Transport</keyword>
<dbReference type="PANTHER" id="PTHR20902">
    <property type="entry name" value="41-2 PROTEIN ANTIGEN-RELATED"/>
    <property type="match status" value="1"/>
</dbReference>
<dbReference type="GO" id="GO:1990072">
    <property type="term" value="C:TRAPPIII protein complex"/>
    <property type="evidence" value="ECO:0007669"/>
    <property type="project" value="TreeGrafter"/>
</dbReference>
<evidence type="ECO:0000256" key="1">
    <source>
        <dbReference type="ARBA" id="ARBA00004240"/>
    </source>
</evidence>